<dbReference type="GO" id="GO:0005524">
    <property type="term" value="F:ATP binding"/>
    <property type="evidence" value="ECO:0007669"/>
    <property type="project" value="UniProtKB-KW"/>
</dbReference>
<dbReference type="SUPFAM" id="SSF90123">
    <property type="entry name" value="ABC transporter transmembrane region"/>
    <property type="match status" value="1"/>
</dbReference>
<comment type="subcellular location">
    <subcellularLocation>
        <location evidence="1">Cell membrane</location>
        <topology evidence="1">Multi-pass membrane protein</topology>
    </subcellularLocation>
</comment>
<evidence type="ECO:0000256" key="5">
    <source>
        <dbReference type="ARBA" id="ARBA00022741"/>
    </source>
</evidence>
<feature type="transmembrane region" description="Helical" evidence="9">
    <location>
        <begin position="161"/>
        <end position="182"/>
    </location>
</feature>
<dbReference type="CDD" id="cd18544">
    <property type="entry name" value="ABC_6TM_TmrA_like"/>
    <property type="match status" value="1"/>
</dbReference>
<name>A0A0X1KSN6_9THEM</name>
<dbReference type="PROSITE" id="PS50893">
    <property type="entry name" value="ABC_TRANSPORTER_2"/>
    <property type="match status" value="1"/>
</dbReference>
<dbReference type="InterPro" id="IPR036640">
    <property type="entry name" value="ABC1_TM_sf"/>
</dbReference>
<keyword evidence="2" id="KW-0813">Transport</keyword>
<dbReference type="Proteomes" id="UP000077469">
    <property type="component" value="Chromosome"/>
</dbReference>
<dbReference type="EMBL" id="CP007141">
    <property type="protein sequence ID" value="AJC74338.1"/>
    <property type="molecule type" value="Genomic_DNA"/>
</dbReference>
<dbReference type="Gene3D" id="3.40.50.300">
    <property type="entry name" value="P-loop containing nucleotide triphosphate hydrolases"/>
    <property type="match status" value="1"/>
</dbReference>
<dbReference type="GO" id="GO:0015421">
    <property type="term" value="F:ABC-type oligopeptide transporter activity"/>
    <property type="evidence" value="ECO:0007669"/>
    <property type="project" value="TreeGrafter"/>
</dbReference>
<keyword evidence="3" id="KW-1003">Cell membrane</keyword>
<evidence type="ECO:0000259" key="10">
    <source>
        <dbReference type="PROSITE" id="PS50893"/>
    </source>
</evidence>
<dbReference type="PROSITE" id="PS50929">
    <property type="entry name" value="ABC_TM1F"/>
    <property type="match status" value="1"/>
</dbReference>
<keyword evidence="8 9" id="KW-0472">Membrane</keyword>
<evidence type="ECO:0000313" key="12">
    <source>
        <dbReference type="EMBL" id="AJC74338.1"/>
    </source>
</evidence>
<dbReference type="FunFam" id="3.40.50.300:FF:000221">
    <property type="entry name" value="Multidrug ABC transporter ATP-binding protein"/>
    <property type="match status" value="1"/>
</dbReference>
<dbReference type="PANTHER" id="PTHR43394:SF1">
    <property type="entry name" value="ATP-BINDING CASSETTE SUB-FAMILY B MEMBER 10, MITOCHONDRIAL"/>
    <property type="match status" value="1"/>
</dbReference>
<dbReference type="InterPro" id="IPR011527">
    <property type="entry name" value="ABC1_TM_dom"/>
</dbReference>
<keyword evidence="4 9" id="KW-0812">Transmembrane</keyword>
<dbReference type="InterPro" id="IPR039421">
    <property type="entry name" value="Type_1_exporter"/>
</dbReference>
<evidence type="ECO:0000259" key="11">
    <source>
        <dbReference type="PROSITE" id="PS50929"/>
    </source>
</evidence>
<keyword evidence="13" id="KW-1185">Reference proteome</keyword>
<evidence type="ECO:0000256" key="4">
    <source>
        <dbReference type="ARBA" id="ARBA00022692"/>
    </source>
</evidence>
<dbReference type="PATRIC" id="fig|1123384.7.peg.1872"/>
<dbReference type="CDD" id="cd03254">
    <property type="entry name" value="ABCC_Glucan_exporter_like"/>
    <property type="match status" value="1"/>
</dbReference>
<evidence type="ECO:0000256" key="3">
    <source>
        <dbReference type="ARBA" id="ARBA00022475"/>
    </source>
</evidence>
<reference evidence="12 13" key="1">
    <citation type="submission" date="2014-01" db="EMBL/GenBank/DDBJ databases">
        <title>Genome sequencing of Thermotog hypogea.</title>
        <authorList>
            <person name="Zhang X."/>
            <person name="Alvare G."/>
            <person name="Fristensky B."/>
            <person name="Chen L."/>
            <person name="Suen T."/>
            <person name="Chen Q."/>
            <person name="Ma K."/>
        </authorList>
    </citation>
    <scope>NUCLEOTIDE SEQUENCE [LARGE SCALE GENOMIC DNA]</scope>
    <source>
        <strain evidence="12 13">DSM 11164</strain>
    </source>
</reference>
<feature type="transmembrane region" description="Helical" evidence="9">
    <location>
        <begin position="61"/>
        <end position="86"/>
    </location>
</feature>
<dbReference type="SMART" id="SM00382">
    <property type="entry name" value="AAA"/>
    <property type="match status" value="1"/>
</dbReference>
<evidence type="ECO:0000256" key="1">
    <source>
        <dbReference type="ARBA" id="ARBA00004651"/>
    </source>
</evidence>
<evidence type="ECO:0000256" key="8">
    <source>
        <dbReference type="ARBA" id="ARBA00023136"/>
    </source>
</evidence>
<dbReference type="InterPro" id="IPR003439">
    <property type="entry name" value="ABC_transporter-like_ATP-bd"/>
</dbReference>
<keyword evidence="6 12" id="KW-0067">ATP-binding</keyword>
<sequence length="575" mass="65779">MKRLLKYAKPYAWFFVLAIFVVLVSAVVDLLPPQLIRTIIDGYLNNEALSESERLSGISRLGFAVVGVFAAQFLFGYLSTFITSYLGNRIVHDVRTELFRKVLRLPMSFFDRNPSGRITTRIVNDTQNIQEFFTSVITAMVKDVFLLAGTIYFLVRLSPRLFATSSFIFPIIAVAMILFRYFDLKVYREVRTNLAKVNAYLAEHISGMSVIKLFLAEDYKRKEFDSVNSELYRSQLKQLYVFGIFRPFISFVRHMATSAIIYFGARMILQQSIRFGELYAFISYIDTFMRPLEDISEKYDIIQNTTASCEKIFSLMDEQPEPSGKKNSDLRIEKGKLEFEDVWFSYDSERWILKGINVVFNPGELTAIVGETGAGKTSLMNLINGLYVPQKGRILIDGKDMFEYDLTRIRKQIAAVPQDVILFTGTILDNVRLFDESYSEEQVVEALKKVHAYDIVSHLTDGIHTKIVERGYTLSAGERQLIALARAVLFDAKILILDEATSNIDVETETRIEAAIRELSKEKTMIMIAHRLSTVKNADRILVVHNGKIVEEGKHAQLLARQGVYYQLYQIQFAS</sequence>
<dbReference type="STRING" id="1123384.AJ81_09305"/>
<feature type="transmembrane region" description="Helical" evidence="9">
    <location>
        <begin position="239"/>
        <end position="265"/>
    </location>
</feature>
<evidence type="ECO:0000313" key="13">
    <source>
        <dbReference type="Proteomes" id="UP000077469"/>
    </source>
</evidence>
<evidence type="ECO:0000256" key="9">
    <source>
        <dbReference type="SAM" id="Phobius"/>
    </source>
</evidence>
<protein>
    <submittedName>
        <fullName evidence="12">ABC transporter ATP-binding protein</fullName>
    </submittedName>
</protein>
<dbReference type="AlphaFoldDB" id="A0A0X1KSN6"/>
<evidence type="ECO:0000256" key="2">
    <source>
        <dbReference type="ARBA" id="ARBA00022448"/>
    </source>
</evidence>
<feature type="transmembrane region" description="Helical" evidence="9">
    <location>
        <begin position="12"/>
        <end position="31"/>
    </location>
</feature>
<dbReference type="Pfam" id="PF00664">
    <property type="entry name" value="ABC_membrane"/>
    <property type="match status" value="1"/>
</dbReference>
<feature type="transmembrane region" description="Helical" evidence="9">
    <location>
        <begin position="132"/>
        <end position="155"/>
    </location>
</feature>
<dbReference type="PaxDb" id="1123384-AJ81_09305"/>
<evidence type="ECO:0000256" key="6">
    <source>
        <dbReference type="ARBA" id="ARBA00022840"/>
    </source>
</evidence>
<dbReference type="Gene3D" id="1.20.1560.10">
    <property type="entry name" value="ABC transporter type 1, transmembrane domain"/>
    <property type="match status" value="1"/>
</dbReference>
<dbReference type="InterPro" id="IPR017871">
    <property type="entry name" value="ABC_transporter-like_CS"/>
</dbReference>
<dbReference type="InterPro" id="IPR003593">
    <property type="entry name" value="AAA+_ATPase"/>
</dbReference>
<dbReference type="PROSITE" id="PS00211">
    <property type="entry name" value="ABC_TRANSPORTER_1"/>
    <property type="match status" value="1"/>
</dbReference>
<feature type="domain" description="ABC transmembrane type-1" evidence="11">
    <location>
        <begin position="16"/>
        <end position="304"/>
    </location>
</feature>
<gene>
    <name evidence="12" type="ORF">AJ81_09305</name>
</gene>
<organism evidence="12 13">
    <name type="scientific">Pseudothermotoga hypogea DSM 11164 = NBRC 106472</name>
    <dbReference type="NCBI Taxonomy" id="1123384"/>
    <lineage>
        <taxon>Bacteria</taxon>
        <taxon>Thermotogati</taxon>
        <taxon>Thermotogota</taxon>
        <taxon>Thermotogae</taxon>
        <taxon>Thermotogales</taxon>
        <taxon>Thermotogaceae</taxon>
        <taxon>Pseudothermotoga</taxon>
    </lineage>
</organism>
<keyword evidence="7 9" id="KW-1133">Transmembrane helix</keyword>
<dbReference type="SUPFAM" id="SSF52540">
    <property type="entry name" value="P-loop containing nucleoside triphosphate hydrolases"/>
    <property type="match status" value="1"/>
</dbReference>
<dbReference type="KEGG" id="phy:AJ81_09305"/>
<dbReference type="Pfam" id="PF00005">
    <property type="entry name" value="ABC_tran"/>
    <property type="match status" value="1"/>
</dbReference>
<dbReference type="OrthoDB" id="40044at2"/>
<dbReference type="GO" id="GO:0005886">
    <property type="term" value="C:plasma membrane"/>
    <property type="evidence" value="ECO:0007669"/>
    <property type="project" value="UniProtKB-SubCell"/>
</dbReference>
<keyword evidence="5" id="KW-0547">Nucleotide-binding</keyword>
<evidence type="ECO:0000256" key="7">
    <source>
        <dbReference type="ARBA" id="ARBA00022989"/>
    </source>
</evidence>
<feature type="domain" description="ABC transporter" evidence="10">
    <location>
        <begin position="337"/>
        <end position="571"/>
    </location>
</feature>
<dbReference type="PANTHER" id="PTHR43394">
    <property type="entry name" value="ATP-DEPENDENT PERMEASE MDL1, MITOCHONDRIAL"/>
    <property type="match status" value="1"/>
</dbReference>
<proteinExistence type="predicted"/>
<dbReference type="GO" id="GO:0016887">
    <property type="term" value="F:ATP hydrolysis activity"/>
    <property type="evidence" value="ECO:0007669"/>
    <property type="project" value="InterPro"/>
</dbReference>
<dbReference type="InterPro" id="IPR027417">
    <property type="entry name" value="P-loop_NTPase"/>
</dbReference>
<accession>A0A0X1KSN6</accession>